<feature type="compositionally biased region" description="Polar residues" evidence="1">
    <location>
        <begin position="423"/>
        <end position="433"/>
    </location>
</feature>
<reference evidence="2" key="1">
    <citation type="submission" date="2022-08" db="EMBL/GenBank/DDBJ databases">
        <authorList>
            <consortium name="DOE Joint Genome Institute"/>
            <person name="Min B."/>
            <person name="Riley R."/>
            <person name="Sierra-Patev S."/>
            <person name="Naranjo-Ortiz M."/>
            <person name="Looney B."/>
            <person name="Konkel Z."/>
            <person name="Slot J.C."/>
            <person name="Sakamoto Y."/>
            <person name="Steenwyk J.L."/>
            <person name="Rokas A."/>
            <person name="Carro J."/>
            <person name="Camarero S."/>
            <person name="Ferreira P."/>
            <person name="Molpeceres G."/>
            <person name="Ruiz-Duenas F.J."/>
            <person name="Serrano A."/>
            <person name="Henrissat B."/>
            <person name="Drula E."/>
            <person name="Hughes K.W."/>
            <person name="Mata J.L."/>
            <person name="Ishikawa N.K."/>
            <person name="Vargas-Isla R."/>
            <person name="Ushijima S."/>
            <person name="Smith C.A."/>
            <person name="Ahrendt S."/>
            <person name="Andreopoulos W."/>
            <person name="He G."/>
            <person name="Labutti K."/>
            <person name="Lipzen A."/>
            <person name="Ng V."/>
            <person name="Sandor L."/>
            <person name="Barry K."/>
            <person name="Martinez A.T."/>
            <person name="Xiao Y."/>
            <person name="Gibbons J.G."/>
            <person name="Terashima K."/>
            <person name="Hibbett D.S."/>
            <person name="Grigoriev I.V."/>
        </authorList>
    </citation>
    <scope>NUCLEOTIDE SEQUENCE</scope>
    <source>
        <strain evidence="2">TFB9207</strain>
    </source>
</reference>
<protein>
    <submittedName>
        <fullName evidence="2">Uncharacterized protein</fullName>
    </submittedName>
</protein>
<evidence type="ECO:0000313" key="2">
    <source>
        <dbReference type="EMBL" id="KAJ3831149.1"/>
    </source>
</evidence>
<sequence>MSSRNAGSSSSRKQYAVRELRSKASTADEIKFNHSLRARDSITAKKHVLFLPASRHECDLLRQAWPTHSNAFDSAYALKLYSDPEPIDLPSAPPSDYKRQVPDTFYPSQLVQFVDAFSQGAVCREEGYTLYRALNVVQEALADVMDGPKAKTKEALLALFRNPQVTSALGYYRIFWHKTRCCPLFALRFICLFCDFCEKTLMKAEYTSRVYNEDTRRGFGVDKALRLQIRTLKGPSHNAASLAIPLPLDPSTYEGQLLITVAQSGLAGQVLHHPVTDTILLPDPSGVEGLPPASPLLDAFETEDIDMEGPASPLADNDGPASPAMELDDNDPDDNDEGESEVSEDIEAKDVFKAPKGKGKAKASLDLPIRSSPRVRQSKASTTKTGPPVASRPVPKPTKRGRDPSSPVVDEEMQEPLPKKVKTSATSVNTTKETPPPQVADAAATRTSKGSKPSAATQDAATEPEIPLEHNDLETTSHHALFLTNPNFQ</sequence>
<feature type="region of interest" description="Disordered" evidence="1">
    <location>
        <begin position="307"/>
        <end position="466"/>
    </location>
</feature>
<evidence type="ECO:0000313" key="3">
    <source>
        <dbReference type="Proteomes" id="UP001163846"/>
    </source>
</evidence>
<dbReference type="Proteomes" id="UP001163846">
    <property type="component" value="Unassembled WGS sequence"/>
</dbReference>
<feature type="compositionally biased region" description="Polar residues" evidence="1">
    <location>
        <begin position="374"/>
        <end position="385"/>
    </location>
</feature>
<gene>
    <name evidence="2" type="ORF">F5878DRAFT_729700</name>
</gene>
<feature type="compositionally biased region" description="Polar residues" evidence="1">
    <location>
        <begin position="445"/>
        <end position="460"/>
    </location>
</feature>
<accession>A0AA38U2E7</accession>
<organism evidence="2 3">
    <name type="scientific">Lentinula raphanica</name>
    <dbReference type="NCBI Taxonomy" id="153919"/>
    <lineage>
        <taxon>Eukaryota</taxon>
        <taxon>Fungi</taxon>
        <taxon>Dikarya</taxon>
        <taxon>Basidiomycota</taxon>
        <taxon>Agaricomycotina</taxon>
        <taxon>Agaricomycetes</taxon>
        <taxon>Agaricomycetidae</taxon>
        <taxon>Agaricales</taxon>
        <taxon>Marasmiineae</taxon>
        <taxon>Omphalotaceae</taxon>
        <taxon>Lentinula</taxon>
    </lineage>
</organism>
<comment type="caution">
    <text evidence="2">The sequence shown here is derived from an EMBL/GenBank/DDBJ whole genome shotgun (WGS) entry which is preliminary data.</text>
</comment>
<proteinExistence type="predicted"/>
<feature type="non-terminal residue" evidence="2">
    <location>
        <position position="1"/>
    </location>
</feature>
<dbReference type="AlphaFoldDB" id="A0AA38U2E7"/>
<name>A0AA38U2E7_9AGAR</name>
<dbReference type="EMBL" id="MU807751">
    <property type="protein sequence ID" value="KAJ3831149.1"/>
    <property type="molecule type" value="Genomic_DNA"/>
</dbReference>
<evidence type="ECO:0000256" key="1">
    <source>
        <dbReference type="SAM" id="MobiDB-lite"/>
    </source>
</evidence>
<feature type="compositionally biased region" description="Acidic residues" evidence="1">
    <location>
        <begin position="326"/>
        <end position="345"/>
    </location>
</feature>
<keyword evidence="3" id="KW-1185">Reference proteome</keyword>